<sequence length="82" mass="8812">MGVLKRSLSADSVEKVAHLSGLRQNLCIGQQGSTQHDGAVIEWAGTTVFTRSTLKITSPPITFCVAFRSAENPTFSTESTQN</sequence>
<protein>
    <submittedName>
        <fullName evidence="1">Uncharacterized protein</fullName>
    </submittedName>
</protein>
<evidence type="ECO:0000313" key="2">
    <source>
        <dbReference type="Proteomes" id="UP000520592"/>
    </source>
</evidence>
<dbReference type="RefSeq" id="WP_177063579.1">
    <property type="nucleotide sequence ID" value="NZ_JACAPS010000062.1"/>
</dbReference>
<organism evidence="1 2">
    <name type="scientific">Pseudomonas gingeri</name>
    <dbReference type="NCBI Taxonomy" id="117681"/>
    <lineage>
        <taxon>Bacteria</taxon>
        <taxon>Pseudomonadati</taxon>
        <taxon>Pseudomonadota</taxon>
        <taxon>Gammaproteobacteria</taxon>
        <taxon>Pseudomonadales</taxon>
        <taxon>Pseudomonadaceae</taxon>
        <taxon>Pseudomonas</taxon>
    </lineage>
</organism>
<accession>A0A7Y8CMH5</accession>
<evidence type="ECO:0000313" key="1">
    <source>
        <dbReference type="EMBL" id="NWC34999.1"/>
    </source>
</evidence>
<comment type="caution">
    <text evidence="1">The sequence shown here is derived from an EMBL/GenBank/DDBJ whole genome shotgun (WGS) entry which is preliminary data.</text>
</comment>
<dbReference type="Proteomes" id="UP000520592">
    <property type="component" value="Unassembled WGS sequence"/>
</dbReference>
<proteinExistence type="predicted"/>
<name>A0A7Y8CMH5_9PSED</name>
<dbReference type="EMBL" id="JACAQD010000026">
    <property type="protein sequence ID" value="NWC34999.1"/>
    <property type="molecule type" value="Genomic_DNA"/>
</dbReference>
<gene>
    <name evidence="1" type="ORF">HX876_21665</name>
</gene>
<dbReference type="AlphaFoldDB" id="A0A7Y8CMH5"/>
<reference evidence="1 2" key="1">
    <citation type="submission" date="2020-04" db="EMBL/GenBank/DDBJ databases">
        <title>Molecular characterization of pseudomonads from Agaricus bisporus reveal novel blotch 2 pathogens in Western Europe.</title>
        <authorList>
            <person name="Taparia T."/>
            <person name="Krijger M."/>
            <person name="Haynes E."/>
            <person name="Elpinstone J.G."/>
            <person name="Noble R."/>
            <person name="Van Der Wolf J."/>
        </authorList>
    </citation>
    <scope>NUCLEOTIDE SEQUENCE [LARGE SCALE GENOMIC DNA]</scope>
    <source>
        <strain evidence="1 2">IPO3737</strain>
    </source>
</reference>